<keyword evidence="5 12" id="KW-0547">Nucleotide-binding</keyword>
<dbReference type="FunFam" id="3.40.50.620:FF:000241">
    <property type="entry name" value="Isoleucine--tRNA ligase"/>
    <property type="match status" value="1"/>
</dbReference>
<dbReference type="eggNOG" id="COG0060">
    <property type="taxonomic scope" value="Bacteria"/>
</dbReference>
<dbReference type="InterPro" id="IPR033709">
    <property type="entry name" value="Anticodon_Ile_ABEc"/>
</dbReference>
<evidence type="ECO:0000313" key="16">
    <source>
        <dbReference type="Proteomes" id="UP000000630"/>
    </source>
</evidence>
<gene>
    <name evidence="12 15" type="primary">ileS</name>
    <name evidence="15" type="ordered locus">ACIS_00630</name>
</gene>
<dbReference type="GO" id="GO:0008270">
    <property type="term" value="F:zinc ion binding"/>
    <property type="evidence" value="ECO:0007669"/>
    <property type="project" value="UniProtKB-UniRule"/>
</dbReference>
<proteinExistence type="inferred from homology"/>
<dbReference type="HOGENOM" id="CLU_001493_1_1_5"/>
<feature type="domain" description="Methionyl/Valyl/Leucyl/Isoleucyl-tRNA synthetase anticodon-binding" evidence="14">
    <location>
        <begin position="719"/>
        <end position="875"/>
    </location>
</feature>
<dbReference type="Pfam" id="PF08264">
    <property type="entry name" value="Anticodon_1"/>
    <property type="match status" value="1"/>
</dbReference>
<dbReference type="Gene3D" id="3.40.50.620">
    <property type="entry name" value="HUPs"/>
    <property type="match status" value="2"/>
</dbReference>
<dbReference type="PROSITE" id="PS00178">
    <property type="entry name" value="AA_TRNA_LIGASE_I"/>
    <property type="match status" value="1"/>
</dbReference>
<evidence type="ECO:0000256" key="6">
    <source>
        <dbReference type="ARBA" id="ARBA00022833"/>
    </source>
</evidence>
<evidence type="ECO:0000256" key="7">
    <source>
        <dbReference type="ARBA" id="ARBA00022840"/>
    </source>
</evidence>
<dbReference type="GO" id="GO:0004822">
    <property type="term" value="F:isoleucine-tRNA ligase activity"/>
    <property type="evidence" value="ECO:0007669"/>
    <property type="project" value="UniProtKB-UniRule"/>
</dbReference>
<dbReference type="InterPro" id="IPR001412">
    <property type="entry name" value="aa-tRNA-synth_I_CS"/>
</dbReference>
<evidence type="ECO:0000256" key="11">
    <source>
        <dbReference type="ARBA" id="ARBA00048359"/>
    </source>
</evidence>
<keyword evidence="16" id="KW-1185">Reference proteome</keyword>
<dbReference type="InterPro" id="IPR023586">
    <property type="entry name" value="Ile-tRNA-ligase_type2"/>
</dbReference>
<name>D1AUI7_ANACI</name>
<feature type="short sequence motif" description="'HIGH' region" evidence="12">
    <location>
        <begin position="50"/>
        <end position="60"/>
    </location>
</feature>
<dbReference type="PANTHER" id="PTHR42780:SF1">
    <property type="entry name" value="ISOLEUCINE--TRNA LIGASE, CYTOPLASMIC"/>
    <property type="match status" value="1"/>
</dbReference>
<evidence type="ECO:0000313" key="15">
    <source>
        <dbReference type="EMBL" id="ACZ49215.1"/>
    </source>
</evidence>
<comment type="cofactor">
    <cofactor evidence="12">
        <name>Zn(2+)</name>
        <dbReference type="ChEBI" id="CHEBI:29105"/>
    </cofactor>
</comment>
<feature type="binding site" evidence="12">
    <location>
        <position position="632"/>
    </location>
    <ligand>
        <name>ATP</name>
        <dbReference type="ChEBI" id="CHEBI:30616"/>
    </ligand>
</feature>
<evidence type="ECO:0000259" key="13">
    <source>
        <dbReference type="Pfam" id="PF00133"/>
    </source>
</evidence>
<dbReference type="InterPro" id="IPR002301">
    <property type="entry name" value="Ile-tRNA-ligase"/>
</dbReference>
<dbReference type="GO" id="GO:0002161">
    <property type="term" value="F:aminoacyl-tRNA deacylase activity"/>
    <property type="evidence" value="ECO:0007669"/>
    <property type="project" value="InterPro"/>
</dbReference>
<dbReference type="Pfam" id="PF19302">
    <property type="entry name" value="DUF5915"/>
    <property type="match status" value="1"/>
</dbReference>
<comment type="function">
    <text evidence="10 12">Catalyzes the attachment of isoleucine to tRNA(Ile). As IleRS can inadvertently accommodate and process structurally similar amino acids such as valine, to avoid such errors it has two additional distinct tRNA(Ile)-dependent editing activities. One activity is designated as 'pretransfer' editing and involves the hydrolysis of activated Val-AMP. The other activity is designated 'posttransfer' editing and involves deacylation of mischarged Val-tRNA(Ile).</text>
</comment>
<dbReference type="FunFam" id="3.40.50.620:FF:000075">
    <property type="entry name" value="Isoleucine--tRNA ligase"/>
    <property type="match status" value="1"/>
</dbReference>
<dbReference type="SUPFAM" id="SSF50677">
    <property type="entry name" value="ValRS/IleRS/LeuRS editing domain"/>
    <property type="match status" value="1"/>
</dbReference>
<dbReference type="OrthoDB" id="9810365at2"/>
<dbReference type="InterPro" id="IPR013155">
    <property type="entry name" value="M/V/L/I-tRNA-synth_anticd-bd"/>
</dbReference>
<dbReference type="GO" id="GO:0005524">
    <property type="term" value="F:ATP binding"/>
    <property type="evidence" value="ECO:0007669"/>
    <property type="project" value="UniProtKB-UniRule"/>
</dbReference>
<dbReference type="InterPro" id="IPR002300">
    <property type="entry name" value="aa-tRNA-synth_Ia"/>
</dbReference>
<evidence type="ECO:0000259" key="14">
    <source>
        <dbReference type="Pfam" id="PF08264"/>
    </source>
</evidence>
<evidence type="ECO:0000256" key="12">
    <source>
        <dbReference type="HAMAP-Rule" id="MF_02003"/>
    </source>
</evidence>
<comment type="catalytic activity">
    <reaction evidence="11 12">
        <text>tRNA(Ile) + L-isoleucine + ATP = L-isoleucyl-tRNA(Ile) + AMP + diphosphate</text>
        <dbReference type="Rhea" id="RHEA:11060"/>
        <dbReference type="Rhea" id="RHEA-COMP:9666"/>
        <dbReference type="Rhea" id="RHEA-COMP:9695"/>
        <dbReference type="ChEBI" id="CHEBI:30616"/>
        <dbReference type="ChEBI" id="CHEBI:33019"/>
        <dbReference type="ChEBI" id="CHEBI:58045"/>
        <dbReference type="ChEBI" id="CHEBI:78442"/>
        <dbReference type="ChEBI" id="CHEBI:78528"/>
        <dbReference type="ChEBI" id="CHEBI:456215"/>
        <dbReference type="EC" id="6.1.1.5"/>
    </reaction>
</comment>
<dbReference type="SUPFAM" id="SSF52374">
    <property type="entry name" value="Nucleotidylyl transferase"/>
    <property type="match status" value="1"/>
</dbReference>
<dbReference type="InterPro" id="IPR014729">
    <property type="entry name" value="Rossmann-like_a/b/a_fold"/>
</dbReference>
<keyword evidence="8 12" id="KW-0648">Protein biosynthesis</keyword>
<evidence type="ECO:0000256" key="5">
    <source>
        <dbReference type="ARBA" id="ARBA00022741"/>
    </source>
</evidence>
<dbReference type="CDD" id="cd00818">
    <property type="entry name" value="IleRS_core"/>
    <property type="match status" value="1"/>
</dbReference>
<feature type="short sequence motif" description="'KMSKS' region" evidence="12">
    <location>
        <begin position="629"/>
        <end position="633"/>
    </location>
</feature>
<dbReference type="Pfam" id="PF00133">
    <property type="entry name" value="tRNA-synt_1"/>
    <property type="match status" value="1"/>
</dbReference>
<sequence length="1107" mass="126276">MSYYPEVKGNPEFSAIEKEILQYWSSEKIFEESVNSRSKERSFVFYDGPPFANGLPHYGHLLTGFIKDAVARYKTMRGFRVERRFGWDCHGLPAEMLAEKELGVSGRASIENLGIGKFNDYCRGSIMRFAQQWKEYVERQARWVDFENGYRTMDKSFMESVMWAFHELWRKGLVYESVRVVPYSWACQTPLSNFETKMDNAYREKVSKSVTVKFALSERVGFAPQGVESCSMLAWTTTPWTLVSNFALAINTNMDYVGAVVGAEMLIFSAEYLDRFMQYCGKRNLECAHVVRIPARELLSVRYRPLFPYFADVKNAFIVLDAEFVAAGAGTGVVHLAPGFGEDDFLLCRQHKVPDLGQESPGMLSVICPMDDEGKFTAAVSDFAGQHVFDTVDAVIQQLKEKGLWFATEQYTHSYPHCWRTDTPLVYRAMSSWYVEVTKLKARMVELNREVNWVPEHVQSGQFGKWLDGAKDWSVSRHRFWGAPVPVWQSDDPKYPRTDVYGSIKKVLPDVRALEEDFGPVEDLHRPHIDNLTRPNPDDPTGKSMMRRVPDVLDCWFESGSMPYAQVHYPFENKEFFDSNFPADFITEYIAQTRGWFYTLFVLSTGLFDRHPFKNCICHGVVLDVKGQKLSKRLNNYPDPMEMFEKYGADSVRFTMLSHAVSTGGDLLLDQDGDIIRDTLKSVVKPIWNSYSFFTVYANSDQIKGRILESLEGVTNIMDQYILYECARMVAEVLEAMESNSAAVKDPYNVRLACAAIVQFSDKLNNWYIRGCRGRFWTQDKTDDKFNAYNTLYTVLYHLVRAIAPFLPFVAESIWLGLGFQREKSVHLAYFPSVDSLGAVSNYKKNAEYMQLVMDVCSNALSLRNAHNIRIRQPLGRMVIYPYNCEGLLALPQEYRDIVLNEVNVKSLQIAGSIEDMASFELKLNFSLLGQRVPGKVKQIIALAKAGVWEVQSDGSLLLGAPGCDQCVIQKGEFSLNLKVRSEYACQIISGGVPVGVLYIDHELTRELLLEGIARDVMRLIQQARKDYGLEMLDHAEVIINTDVTEVIEAINTWSNFIKQQTFSDILEHRPVQAVVGDCSEYTKISGKGFDVFLRKSALCLEKQHRP</sequence>
<evidence type="ECO:0000256" key="8">
    <source>
        <dbReference type="ARBA" id="ARBA00022917"/>
    </source>
</evidence>
<evidence type="ECO:0000256" key="10">
    <source>
        <dbReference type="ARBA" id="ARBA00025217"/>
    </source>
</evidence>
<keyword evidence="2 12" id="KW-0963">Cytoplasm</keyword>
<protein>
    <recommendedName>
        <fullName evidence="12">Isoleucine--tRNA ligase</fullName>
        <ecNumber evidence="12">6.1.1.5</ecNumber>
    </recommendedName>
    <alternativeName>
        <fullName evidence="12">Isoleucyl-tRNA synthetase</fullName>
        <shortName evidence="12">IleRS</shortName>
    </alternativeName>
</protein>
<keyword evidence="7 12" id="KW-0067">ATP-binding</keyword>
<evidence type="ECO:0000256" key="1">
    <source>
        <dbReference type="ARBA" id="ARBA00007078"/>
    </source>
</evidence>
<evidence type="ECO:0000256" key="2">
    <source>
        <dbReference type="ARBA" id="ARBA00022490"/>
    </source>
</evidence>
<dbReference type="KEGG" id="acn:ACIS_00630"/>
<dbReference type="RefSeq" id="WP_012880679.1">
    <property type="nucleotide sequence ID" value="NC_013532.1"/>
</dbReference>
<dbReference type="HAMAP" id="MF_02003">
    <property type="entry name" value="Ile_tRNA_synth_type2"/>
    <property type="match status" value="1"/>
</dbReference>
<evidence type="ECO:0000256" key="4">
    <source>
        <dbReference type="ARBA" id="ARBA00022723"/>
    </source>
</evidence>
<keyword evidence="6 12" id="KW-0862">Zinc</keyword>
<dbReference type="PANTHER" id="PTHR42780">
    <property type="entry name" value="SOLEUCYL-TRNA SYNTHETASE"/>
    <property type="match status" value="1"/>
</dbReference>
<evidence type="ECO:0000256" key="3">
    <source>
        <dbReference type="ARBA" id="ARBA00022598"/>
    </source>
</evidence>
<keyword evidence="3 12" id="KW-0436">Ligase</keyword>
<dbReference type="PRINTS" id="PR00984">
    <property type="entry name" value="TRNASYNTHILE"/>
</dbReference>
<dbReference type="GO" id="GO:0005737">
    <property type="term" value="C:cytoplasm"/>
    <property type="evidence" value="ECO:0007669"/>
    <property type="project" value="UniProtKB-SubCell"/>
</dbReference>
<dbReference type="GO" id="GO:0000049">
    <property type="term" value="F:tRNA binding"/>
    <property type="evidence" value="ECO:0007669"/>
    <property type="project" value="InterPro"/>
</dbReference>
<organism evidence="15 16">
    <name type="scientific">Anaplasma centrale (strain Israel)</name>
    <name type="common">Anaplasma marginale subsp. centrale (strain Israel)</name>
    <dbReference type="NCBI Taxonomy" id="574556"/>
    <lineage>
        <taxon>Bacteria</taxon>
        <taxon>Pseudomonadati</taxon>
        <taxon>Pseudomonadota</taxon>
        <taxon>Alphaproteobacteria</taxon>
        <taxon>Rickettsiales</taxon>
        <taxon>Anaplasmataceae</taxon>
        <taxon>Anaplasma</taxon>
    </lineage>
</organism>
<accession>D1AUI7</accession>
<dbReference type="STRING" id="574556.ACIS_00630"/>
<dbReference type="InterPro" id="IPR009080">
    <property type="entry name" value="tRNAsynth_Ia_anticodon-bd"/>
</dbReference>
<feature type="domain" description="Aminoacyl-tRNA synthetase class Ia" evidence="13">
    <location>
        <begin position="20"/>
        <end position="660"/>
    </location>
</feature>
<dbReference type="EC" id="6.1.1.5" evidence="12"/>
<dbReference type="NCBIfam" id="TIGR00392">
    <property type="entry name" value="ileS"/>
    <property type="match status" value="1"/>
</dbReference>
<reference evidence="15 16" key="1">
    <citation type="journal article" date="2010" name="J. Bacteriol.">
        <title>Complete genome sequence of Anaplasma marginale subsp. centrale.</title>
        <authorList>
            <person name="Herndon D.R."/>
            <person name="Palmer G.H."/>
            <person name="Shkap V."/>
            <person name="Knowles D.P. Jr."/>
            <person name="Brayton K.A."/>
        </authorList>
    </citation>
    <scope>NUCLEOTIDE SEQUENCE [LARGE SCALE GENOMIC DNA]</scope>
    <source>
        <strain evidence="15 16">Israel</strain>
    </source>
</reference>
<comment type="subcellular location">
    <subcellularLocation>
        <location evidence="12">Cytoplasm</location>
    </subcellularLocation>
</comment>
<comment type="domain">
    <text evidence="12">IleRS has two distinct active sites: one for aminoacylation and one for editing. The misactivated valine is translocated from the active site to the editing site, which sterically excludes the correctly activated isoleucine. The single editing site contains two valyl binding pockets, one specific for each substrate (Val-AMP or Val-tRNA(Ile)).</text>
</comment>
<dbReference type="EMBL" id="CP001759">
    <property type="protein sequence ID" value="ACZ49215.1"/>
    <property type="molecule type" value="Genomic_DNA"/>
</dbReference>
<dbReference type="Gene3D" id="1.10.730.10">
    <property type="entry name" value="Isoleucyl-tRNA Synthetase, Domain 1"/>
    <property type="match status" value="1"/>
</dbReference>
<dbReference type="AlphaFoldDB" id="D1AUI7"/>
<comment type="similarity">
    <text evidence="1 12">Belongs to the class-I aminoacyl-tRNA synthetase family. IleS type 2 subfamily.</text>
</comment>
<dbReference type="InterPro" id="IPR009008">
    <property type="entry name" value="Val/Leu/Ile-tRNA-synth_edit"/>
</dbReference>
<dbReference type="SUPFAM" id="SSF47323">
    <property type="entry name" value="Anticodon-binding domain of a subclass of class I aminoacyl-tRNA synthetases"/>
    <property type="match status" value="1"/>
</dbReference>
<dbReference type="CDD" id="cd07961">
    <property type="entry name" value="Anticodon_Ia_Ile_ABEc"/>
    <property type="match status" value="1"/>
</dbReference>
<evidence type="ECO:0000256" key="9">
    <source>
        <dbReference type="ARBA" id="ARBA00023146"/>
    </source>
</evidence>
<dbReference type="GO" id="GO:0006428">
    <property type="term" value="P:isoleucyl-tRNA aminoacylation"/>
    <property type="evidence" value="ECO:0007669"/>
    <property type="project" value="UniProtKB-UniRule"/>
</dbReference>
<keyword evidence="9 12" id="KW-0030">Aminoacyl-tRNA synthetase</keyword>
<comment type="subunit">
    <text evidence="12">Monomer.</text>
</comment>
<dbReference type="Proteomes" id="UP000000630">
    <property type="component" value="Chromosome"/>
</dbReference>
<keyword evidence="4 12" id="KW-0479">Metal-binding</keyword>